<dbReference type="Proteomes" id="UP000515160">
    <property type="component" value="Chromosome 2R"/>
</dbReference>
<organism evidence="2 3">
    <name type="scientific">Drosophila albomicans</name>
    <name type="common">Fruit fly</name>
    <dbReference type="NCBI Taxonomy" id="7291"/>
    <lineage>
        <taxon>Eukaryota</taxon>
        <taxon>Metazoa</taxon>
        <taxon>Ecdysozoa</taxon>
        <taxon>Arthropoda</taxon>
        <taxon>Hexapoda</taxon>
        <taxon>Insecta</taxon>
        <taxon>Pterygota</taxon>
        <taxon>Neoptera</taxon>
        <taxon>Endopterygota</taxon>
        <taxon>Diptera</taxon>
        <taxon>Brachycera</taxon>
        <taxon>Muscomorpha</taxon>
        <taxon>Ephydroidea</taxon>
        <taxon>Drosophilidae</taxon>
        <taxon>Drosophila</taxon>
    </lineage>
</organism>
<dbReference type="RefSeq" id="XP_051862833.1">
    <property type="nucleotide sequence ID" value="XM_052006873.1"/>
</dbReference>
<evidence type="ECO:0000256" key="1">
    <source>
        <dbReference type="SAM" id="SignalP"/>
    </source>
</evidence>
<reference evidence="3" key="1">
    <citation type="submission" date="2025-08" db="UniProtKB">
        <authorList>
            <consortium name="RefSeq"/>
        </authorList>
    </citation>
    <scope>IDENTIFICATION</scope>
    <source>
        <strain evidence="3">15112-1751.03</strain>
        <tissue evidence="3">Whole Adult</tissue>
    </source>
</reference>
<protein>
    <submittedName>
        <fullName evidence="3">Uncharacterized protein LOC127565931</fullName>
    </submittedName>
</protein>
<feature type="signal peptide" evidence="1">
    <location>
        <begin position="1"/>
        <end position="19"/>
    </location>
</feature>
<accession>A0A9C6T7D2</accession>
<dbReference type="OrthoDB" id="7975395at2759"/>
<dbReference type="GeneID" id="127565931"/>
<proteinExistence type="predicted"/>
<sequence length="196" mass="23237">MWQRQVVIVFLTCISFSKTFKYQVIPENEDIFQDCKDQPNGVYGIGTLLDFSEITYETVGQSVILKGNSRSLWDIKSKDRVQFELRILEYAWGDWQPTLYSMKVPDFCSKMYDTDQYWYKIWLSNLKNLEDVKDKCLTPGTKYENGNCNMTVVFESYLLMYGRYKGEVKFTAFDEFNKPRPIKICFEARIELQRLS</sequence>
<keyword evidence="1" id="KW-0732">Signal</keyword>
<dbReference type="InterPro" id="IPR006601">
    <property type="entry name" value="Uncharacterised_DM11_DROME"/>
</dbReference>
<feature type="chain" id="PRO_5038449227" evidence="1">
    <location>
        <begin position="20"/>
        <end position="196"/>
    </location>
</feature>
<dbReference type="AlphaFoldDB" id="A0A9C6T7D2"/>
<dbReference type="SMART" id="SM00675">
    <property type="entry name" value="DM11"/>
    <property type="match status" value="1"/>
</dbReference>
<keyword evidence="2" id="KW-1185">Reference proteome</keyword>
<evidence type="ECO:0000313" key="3">
    <source>
        <dbReference type="RefSeq" id="XP_051862833.1"/>
    </source>
</evidence>
<gene>
    <name evidence="3" type="primary">LOC127565931</name>
</gene>
<name>A0A9C6T7D2_DROAB</name>
<evidence type="ECO:0000313" key="2">
    <source>
        <dbReference type="Proteomes" id="UP000515160"/>
    </source>
</evidence>